<feature type="domain" description="EamA" evidence="7">
    <location>
        <begin position="27"/>
        <end position="156"/>
    </location>
</feature>
<keyword evidence="4 6" id="KW-1133">Transmembrane helix</keyword>
<feature type="domain" description="EamA" evidence="7">
    <location>
        <begin position="171"/>
        <end position="312"/>
    </location>
</feature>
<dbReference type="InterPro" id="IPR050638">
    <property type="entry name" value="AA-Vitamin_Transporters"/>
</dbReference>
<evidence type="ECO:0000313" key="8">
    <source>
        <dbReference type="EMBL" id="GAA4427807.1"/>
    </source>
</evidence>
<dbReference type="SUPFAM" id="SSF103481">
    <property type="entry name" value="Multidrug resistance efflux transporter EmrE"/>
    <property type="match status" value="2"/>
</dbReference>
<feature type="transmembrane region" description="Helical" evidence="6">
    <location>
        <begin position="235"/>
        <end position="255"/>
    </location>
</feature>
<dbReference type="Pfam" id="PF00892">
    <property type="entry name" value="EamA"/>
    <property type="match status" value="2"/>
</dbReference>
<dbReference type="InterPro" id="IPR037185">
    <property type="entry name" value="EmrE-like"/>
</dbReference>
<feature type="transmembrane region" description="Helical" evidence="6">
    <location>
        <begin position="20"/>
        <end position="36"/>
    </location>
</feature>
<evidence type="ECO:0000256" key="1">
    <source>
        <dbReference type="ARBA" id="ARBA00004651"/>
    </source>
</evidence>
<evidence type="ECO:0000256" key="6">
    <source>
        <dbReference type="SAM" id="Phobius"/>
    </source>
</evidence>
<keyword evidence="5 6" id="KW-0472">Membrane</keyword>
<keyword evidence="9" id="KW-1185">Reference proteome</keyword>
<dbReference type="Proteomes" id="UP001501788">
    <property type="component" value="Unassembled WGS sequence"/>
</dbReference>
<keyword evidence="2" id="KW-1003">Cell membrane</keyword>
<feature type="transmembrane region" description="Helical" evidence="6">
    <location>
        <begin position="267"/>
        <end position="289"/>
    </location>
</feature>
<reference evidence="9" key="1">
    <citation type="journal article" date="2019" name="Int. J. Syst. Evol. Microbiol.">
        <title>The Global Catalogue of Microorganisms (GCM) 10K type strain sequencing project: providing services to taxonomists for standard genome sequencing and annotation.</title>
        <authorList>
            <consortium name="The Broad Institute Genomics Platform"/>
            <consortium name="The Broad Institute Genome Sequencing Center for Infectious Disease"/>
            <person name="Wu L."/>
            <person name="Ma J."/>
        </authorList>
    </citation>
    <scope>NUCLEOTIDE SEQUENCE [LARGE SCALE GENOMIC DNA]</scope>
    <source>
        <strain evidence="9">JCM 31890</strain>
    </source>
</reference>
<feature type="transmembrane region" description="Helical" evidence="6">
    <location>
        <begin position="145"/>
        <end position="162"/>
    </location>
</feature>
<evidence type="ECO:0000313" key="9">
    <source>
        <dbReference type="Proteomes" id="UP001501788"/>
    </source>
</evidence>
<feature type="transmembrane region" description="Helical" evidence="6">
    <location>
        <begin position="295"/>
        <end position="312"/>
    </location>
</feature>
<dbReference type="InterPro" id="IPR000620">
    <property type="entry name" value="EamA_dom"/>
</dbReference>
<dbReference type="EMBL" id="BAABEX010000029">
    <property type="protein sequence ID" value="GAA4427807.1"/>
    <property type="molecule type" value="Genomic_DNA"/>
</dbReference>
<dbReference type="PANTHER" id="PTHR32322:SF18">
    <property type="entry name" value="S-ADENOSYLMETHIONINE_S-ADENOSYLHOMOCYSTEINE TRANSPORTER"/>
    <property type="match status" value="1"/>
</dbReference>
<evidence type="ECO:0000256" key="3">
    <source>
        <dbReference type="ARBA" id="ARBA00022692"/>
    </source>
</evidence>
<evidence type="ECO:0000259" key="7">
    <source>
        <dbReference type="Pfam" id="PF00892"/>
    </source>
</evidence>
<feature type="transmembrane region" description="Helical" evidence="6">
    <location>
        <begin position="174"/>
        <end position="191"/>
    </location>
</feature>
<dbReference type="Gene3D" id="1.10.3730.20">
    <property type="match status" value="1"/>
</dbReference>
<organism evidence="8 9">
    <name type="scientific">Acidovorax lacteus</name>
    <dbReference type="NCBI Taxonomy" id="1924988"/>
    <lineage>
        <taxon>Bacteria</taxon>
        <taxon>Pseudomonadati</taxon>
        <taxon>Pseudomonadota</taxon>
        <taxon>Betaproteobacteria</taxon>
        <taxon>Burkholderiales</taxon>
        <taxon>Comamonadaceae</taxon>
        <taxon>Acidovorax</taxon>
    </lineage>
</organism>
<sequence>MNLQALLDARRYSGGMTQRLSPGTAALLTLPPLLWAGNAVVGRLVHDLVPPITLNFLRWVLAFALLLPLAHGVLRADNPVWAHWRRYAVLGLLGIGLYNALQYLALQTSTPINVTLVGSSMPVWMLAVGALFFQAPVTRRQLTGALLSMCGVLLVLSRGEWAQLLALRLVPGDVFMLLATISWAFYSWLLARTQEPASVRADWAAFLMAQMVFGLGWSGSFAAVEWASGRTAIVWGWPLAAALAFIAIGPAVVAYRCWGVGVQRAGPAIAGFFSNLTPLFAAVLSAAFLGDTPRLYHALAFGLIVGGIVVSSRR</sequence>
<comment type="caution">
    <text evidence="8">The sequence shown here is derived from an EMBL/GenBank/DDBJ whole genome shotgun (WGS) entry which is preliminary data.</text>
</comment>
<evidence type="ECO:0000256" key="2">
    <source>
        <dbReference type="ARBA" id="ARBA00022475"/>
    </source>
</evidence>
<dbReference type="PANTHER" id="PTHR32322">
    <property type="entry name" value="INNER MEMBRANE TRANSPORTER"/>
    <property type="match status" value="1"/>
</dbReference>
<feature type="transmembrane region" description="Helical" evidence="6">
    <location>
        <begin position="112"/>
        <end position="133"/>
    </location>
</feature>
<comment type="subcellular location">
    <subcellularLocation>
        <location evidence="1">Cell membrane</location>
        <topology evidence="1">Multi-pass membrane protein</topology>
    </subcellularLocation>
</comment>
<name>A0ABP8LDT4_9BURK</name>
<evidence type="ECO:0000256" key="4">
    <source>
        <dbReference type="ARBA" id="ARBA00022989"/>
    </source>
</evidence>
<feature type="transmembrane region" description="Helical" evidence="6">
    <location>
        <begin position="56"/>
        <end position="74"/>
    </location>
</feature>
<feature type="transmembrane region" description="Helical" evidence="6">
    <location>
        <begin position="86"/>
        <end position="106"/>
    </location>
</feature>
<keyword evidence="3 6" id="KW-0812">Transmembrane</keyword>
<gene>
    <name evidence="8" type="ORF">GCM10023090_25630</name>
</gene>
<feature type="transmembrane region" description="Helical" evidence="6">
    <location>
        <begin position="203"/>
        <end position="223"/>
    </location>
</feature>
<protein>
    <submittedName>
        <fullName evidence="8">DMT family transporter</fullName>
    </submittedName>
</protein>
<evidence type="ECO:0000256" key="5">
    <source>
        <dbReference type="ARBA" id="ARBA00023136"/>
    </source>
</evidence>
<accession>A0ABP8LDT4</accession>
<proteinExistence type="predicted"/>